<dbReference type="CDD" id="cd06454">
    <property type="entry name" value="KBL_like"/>
    <property type="match status" value="1"/>
</dbReference>
<evidence type="ECO:0000259" key="5">
    <source>
        <dbReference type="Pfam" id="PF00155"/>
    </source>
</evidence>
<dbReference type="GO" id="GO:0030170">
    <property type="term" value="F:pyridoxal phosphate binding"/>
    <property type="evidence" value="ECO:0007669"/>
    <property type="project" value="InterPro"/>
</dbReference>
<keyword evidence="2 6" id="KW-0808">Transferase</keyword>
<dbReference type="PANTHER" id="PTHR13693">
    <property type="entry name" value="CLASS II AMINOTRANSFERASE/8-AMINO-7-OXONONANOATE SYNTHASE"/>
    <property type="match status" value="1"/>
</dbReference>
<dbReference type="InterPro" id="IPR004839">
    <property type="entry name" value="Aminotransferase_I/II_large"/>
</dbReference>
<dbReference type="PANTHER" id="PTHR13693:SF3">
    <property type="entry name" value="LD36009P"/>
    <property type="match status" value="1"/>
</dbReference>
<sequence>MPKPPSLFEKYTSLQNSFSQLTENGQRNPFAVLIERPLSSTVGIIEGRETLLFGTNNYLGLSQCPESIEAAIEAARIFGVGTTGSRIANGTFSLHKKLELALAAYFNRKHCLVFSTGYQANLGTISALAGKDDYLFLDADCHASIYDGSRLGQAQVIRFRHNDADDLYKRLKRVENEPGARLVVTEGIYSMMGDIVPIKEFVHVKHETGAALLVDEAHSFGVLGKHGRGVAEEAGVEDDIDFITGTFSKSFGTVGGYCISPHPEVELIRLSSRPYMFTASLPTEIIAATLASLRVIAEKPELRQKLKDNSAQLFNGLREAGLQTGEQISPVVSVVLEDIPQAVAFWNKLLENGVYVNLSLPPATPDRHPLLRSSVSAAHTPEQISKTISIFKEIAKSLS</sequence>
<comment type="cofactor">
    <cofactor evidence="1 4">
        <name>pyridoxal 5'-phosphate</name>
        <dbReference type="ChEBI" id="CHEBI:597326"/>
    </cofactor>
</comment>
<evidence type="ECO:0000256" key="1">
    <source>
        <dbReference type="ARBA" id="ARBA00001933"/>
    </source>
</evidence>
<dbReference type="SUPFAM" id="SSF53383">
    <property type="entry name" value="PLP-dependent transferases"/>
    <property type="match status" value="1"/>
</dbReference>
<evidence type="ECO:0000313" key="6">
    <source>
        <dbReference type="EMBL" id="QNT77608.1"/>
    </source>
</evidence>
<dbReference type="Gene3D" id="3.40.640.10">
    <property type="entry name" value="Type I PLP-dependent aspartate aminotransferase-like (Major domain)"/>
    <property type="match status" value="1"/>
</dbReference>
<dbReference type="Proteomes" id="UP000516349">
    <property type="component" value="Chromosome"/>
</dbReference>
<keyword evidence="3 4" id="KW-0663">Pyridoxal phosphate</keyword>
<organism evidence="6 7">
    <name type="scientific">Entomobacter blattae</name>
    <dbReference type="NCBI Taxonomy" id="2762277"/>
    <lineage>
        <taxon>Bacteria</taxon>
        <taxon>Pseudomonadati</taxon>
        <taxon>Pseudomonadota</taxon>
        <taxon>Alphaproteobacteria</taxon>
        <taxon>Acetobacterales</taxon>
        <taxon>Acetobacteraceae</taxon>
        <taxon>Entomobacter</taxon>
    </lineage>
</organism>
<name>A0A7H1NP98_9PROT</name>
<keyword evidence="6" id="KW-0012">Acyltransferase</keyword>
<reference evidence="6 7" key="1">
    <citation type="submission" date="2020-08" db="EMBL/GenBank/DDBJ databases">
        <title>Complete genome sequence of Entomobacter blattae G55GP.</title>
        <authorList>
            <person name="Poehlein A."/>
            <person name="Guzman J."/>
            <person name="Daniel R."/>
            <person name="Vilcinskas A."/>
        </authorList>
    </citation>
    <scope>NUCLEOTIDE SEQUENCE [LARGE SCALE GENOMIC DNA]</scope>
    <source>
        <strain evidence="6 7">G55GP</strain>
    </source>
</reference>
<evidence type="ECO:0000313" key="7">
    <source>
        <dbReference type="Proteomes" id="UP000516349"/>
    </source>
</evidence>
<dbReference type="InterPro" id="IPR001917">
    <property type="entry name" value="Aminotrans_II_pyridoxalP_BS"/>
</dbReference>
<dbReference type="InterPro" id="IPR015424">
    <property type="entry name" value="PyrdxlP-dep_Trfase"/>
</dbReference>
<dbReference type="KEGG" id="ebla:JGUZn3_03570"/>
<dbReference type="InterPro" id="IPR050087">
    <property type="entry name" value="AON_synthase_class-II"/>
</dbReference>
<protein>
    <submittedName>
        <fullName evidence="6">8-amino-7-oxononanoate synthase</fullName>
        <ecNumber evidence="6">2.3.1.47</ecNumber>
    </submittedName>
</protein>
<evidence type="ECO:0000256" key="3">
    <source>
        <dbReference type="ARBA" id="ARBA00022898"/>
    </source>
</evidence>
<dbReference type="AlphaFoldDB" id="A0A7H1NP98"/>
<evidence type="ECO:0000256" key="2">
    <source>
        <dbReference type="ARBA" id="ARBA00022679"/>
    </source>
</evidence>
<comment type="similarity">
    <text evidence="4">Belongs to the class-II pyridoxal-phosphate-dependent aminotransferase family.</text>
</comment>
<dbReference type="PROSITE" id="PS00599">
    <property type="entry name" value="AA_TRANSFER_CLASS_2"/>
    <property type="match status" value="1"/>
</dbReference>
<keyword evidence="7" id="KW-1185">Reference proteome</keyword>
<dbReference type="InterPro" id="IPR015421">
    <property type="entry name" value="PyrdxlP-dep_Trfase_major"/>
</dbReference>
<dbReference type="EMBL" id="CP060244">
    <property type="protein sequence ID" value="QNT77608.1"/>
    <property type="molecule type" value="Genomic_DNA"/>
</dbReference>
<dbReference type="GO" id="GO:0008710">
    <property type="term" value="F:8-amino-7-oxononanoate synthase activity"/>
    <property type="evidence" value="ECO:0007669"/>
    <property type="project" value="UniProtKB-EC"/>
</dbReference>
<dbReference type="RefSeq" id="WP_203414048.1">
    <property type="nucleotide sequence ID" value="NZ_CP060244.1"/>
</dbReference>
<dbReference type="NCBIfam" id="NF047599">
    <property type="entry name" value="SerpalmtaseBetaP"/>
    <property type="match status" value="1"/>
</dbReference>
<gene>
    <name evidence="6" type="primary">bioF_1</name>
    <name evidence="6" type="ORF">JGUZn3_03570</name>
</gene>
<dbReference type="EC" id="2.3.1.47" evidence="6"/>
<evidence type="ECO:0000256" key="4">
    <source>
        <dbReference type="RuleBase" id="RU003693"/>
    </source>
</evidence>
<proteinExistence type="inferred from homology"/>
<dbReference type="InterPro" id="IPR015422">
    <property type="entry name" value="PyrdxlP-dep_Trfase_small"/>
</dbReference>
<feature type="domain" description="Aminotransferase class I/classII large" evidence="5">
    <location>
        <begin position="50"/>
        <end position="388"/>
    </location>
</feature>
<accession>A0A7H1NP98</accession>
<dbReference type="Gene3D" id="3.90.1150.10">
    <property type="entry name" value="Aspartate Aminotransferase, domain 1"/>
    <property type="match status" value="1"/>
</dbReference>
<dbReference type="Pfam" id="PF00155">
    <property type="entry name" value="Aminotran_1_2"/>
    <property type="match status" value="1"/>
</dbReference>